<dbReference type="Proteomes" id="UP000813462">
    <property type="component" value="Unassembled WGS sequence"/>
</dbReference>
<keyword evidence="2" id="KW-0812">Transmembrane</keyword>
<dbReference type="EMBL" id="JAEACU010000004">
    <property type="protein sequence ID" value="KAH7532639.1"/>
    <property type="molecule type" value="Genomic_DNA"/>
</dbReference>
<feature type="region of interest" description="Disordered" evidence="1">
    <location>
        <begin position="384"/>
        <end position="435"/>
    </location>
</feature>
<dbReference type="PANTHER" id="PTHR46741">
    <property type="entry name" value="OS09G0413600 PROTEIN"/>
    <property type="match status" value="1"/>
</dbReference>
<dbReference type="Pfam" id="PF07891">
    <property type="entry name" value="DUF1666"/>
    <property type="match status" value="1"/>
</dbReference>
<feature type="region of interest" description="Disordered" evidence="1">
    <location>
        <begin position="350"/>
        <end position="372"/>
    </location>
</feature>
<evidence type="ECO:0008006" key="5">
    <source>
        <dbReference type="Google" id="ProtNLM"/>
    </source>
</evidence>
<feature type="compositionally biased region" description="Acidic residues" evidence="1">
    <location>
        <begin position="357"/>
        <end position="366"/>
    </location>
</feature>
<evidence type="ECO:0000256" key="1">
    <source>
        <dbReference type="SAM" id="MobiDB-lite"/>
    </source>
</evidence>
<feature type="compositionally biased region" description="Basic and acidic residues" evidence="1">
    <location>
        <begin position="384"/>
        <end position="411"/>
    </location>
</feature>
<dbReference type="PANTHER" id="PTHR46741:SF2">
    <property type="entry name" value="RIBOSOMAL PROTEIN L34AE"/>
    <property type="match status" value="1"/>
</dbReference>
<evidence type="ECO:0000313" key="3">
    <source>
        <dbReference type="EMBL" id="KAH7532639.1"/>
    </source>
</evidence>
<gene>
    <name evidence="3" type="ORF">FEM48_Zijuj04G0043100</name>
</gene>
<proteinExistence type="predicted"/>
<reference evidence="3" key="1">
    <citation type="journal article" date="2021" name="Front. Plant Sci.">
        <title>Chromosome-Scale Genome Assembly for Chinese Sour Jujube and Insights Into Its Genome Evolution and Domestication Signature.</title>
        <authorList>
            <person name="Shen L.-Y."/>
            <person name="Luo H."/>
            <person name="Wang X.-L."/>
            <person name="Wang X.-M."/>
            <person name="Qiu X.-J."/>
            <person name="Liu H."/>
            <person name="Zhou S.-S."/>
            <person name="Jia K.-H."/>
            <person name="Nie S."/>
            <person name="Bao Y.-T."/>
            <person name="Zhang R.-G."/>
            <person name="Yun Q.-Z."/>
            <person name="Chai Y.-H."/>
            <person name="Lu J.-Y."/>
            <person name="Li Y."/>
            <person name="Zhao S.-W."/>
            <person name="Mao J.-F."/>
            <person name="Jia S.-G."/>
            <person name="Mao Y.-M."/>
        </authorList>
    </citation>
    <scope>NUCLEOTIDE SEQUENCE</scope>
    <source>
        <strain evidence="3">AT0</strain>
        <tissue evidence="3">Leaf</tissue>
    </source>
</reference>
<feature type="transmembrane region" description="Helical" evidence="2">
    <location>
        <begin position="30"/>
        <end position="53"/>
    </location>
</feature>
<keyword evidence="2" id="KW-1133">Transmembrane helix</keyword>
<evidence type="ECO:0000256" key="2">
    <source>
        <dbReference type="SAM" id="Phobius"/>
    </source>
</evidence>
<organism evidence="3 4">
    <name type="scientific">Ziziphus jujuba var. spinosa</name>
    <dbReference type="NCBI Taxonomy" id="714518"/>
    <lineage>
        <taxon>Eukaryota</taxon>
        <taxon>Viridiplantae</taxon>
        <taxon>Streptophyta</taxon>
        <taxon>Embryophyta</taxon>
        <taxon>Tracheophyta</taxon>
        <taxon>Spermatophyta</taxon>
        <taxon>Magnoliopsida</taxon>
        <taxon>eudicotyledons</taxon>
        <taxon>Gunneridae</taxon>
        <taxon>Pentapetalae</taxon>
        <taxon>rosids</taxon>
        <taxon>fabids</taxon>
        <taxon>Rosales</taxon>
        <taxon>Rhamnaceae</taxon>
        <taxon>Paliureae</taxon>
        <taxon>Ziziphus</taxon>
    </lineage>
</organism>
<keyword evidence="2" id="KW-0472">Membrane</keyword>
<feature type="compositionally biased region" description="Basic and acidic residues" evidence="1">
    <location>
        <begin position="253"/>
        <end position="274"/>
    </location>
</feature>
<dbReference type="AlphaFoldDB" id="A0A978VHS0"/>
<feature type="region of interest" description="Disordered" evidence="1">
    <location>
        <begin position="245"/>
        <end position="274"/>
    </location>
</feature>
<accession>A0A978VHS0</accession>
<evidence type="ECO:0000313" key="4">
    <source>
        <dbReference type="Proteomes" id="UP000813462"/>
    </source>
</evidence>
<sequence>MGKPGKKIVLYTGFDFVNMGYDNGFFHSKLALFSGSLWVSVSSFLLSLFRFFIKIFYRYIKDDISKLNNSSHSNILPQESSQIDSSPIEPEALPKEVCSEIFSNKDSEFHAFDSEKTSKSDFVFKFKFPTYEEFRRSDKGNDGFGILDTTSPTINSELENAFVSAEKSSHLNDEPEIISSSNKYEVVSGRSLSCFIEEAQVSSFSVAELYNHPNGDPPGDKEVSHCGFFSGKDFVKESSEIEAVGEVVPSNSTDRESKEEEAEKPTFTENPYAKEEKLERCENDFPGKQDDFLTERNFVDSDSDSQSISSSHEFSVISPFIGSTIDGFLSDTDFEGINELRNAFRNLDGRNLGMEKDDFDGLDEIDLQGNDFKEEDEDILEELGKIEESEKLSGNDSRAEDSNGRKGKPVDGSDSCGKPNEENLSPSDLEDPNGFDTLWEHQELIEQLKMELKKVKATGLPTILEDSECPKMMEDLKPWKIDEKFQHGNRLSELHKFYKSYRERMRKFDILNYQKMYAIGQSVLFIGIIGPTQSVVNSHLSCAPWQSIGVLQSKDPLHSLSSCKPSSPPPIMSLLSQNLWRFKRKRIDSDPMMKFIRELHGDLELVYVGQLCLSWEFLQWQYEKAFEIWESDPYGIGQYNEVAGEFQQFQVLMQRFIENEPFQGPRVENYVKNRCAMRNLLQVPVIREDSSKDKRKGRKKGTDNGAITGDMLLEILEESIRTIWRFIRADKHAHTAAVLKCRRVTEAELQDPADSKLLMEIQTDLQKKERKLKELLKCGNCILKRFQKHEEDGTDHLYFFSQVDMKLVARVLNMSRITTDHLVWCHNKLSKINFVNRKIRIEPSFLLFPC</sequence>
<protein>
    <recommendedName>
        <fullName evidence="5">Ribosomal protein L34Ae</fullName>
    </recommendedName>
</protein>
<name>A0A978VHS0_ZIZJJ</name>
<dbReference type="InterPro" id="IPR012870">
    <property type="entry name" value="DUF1666"/>
</dbReference>
<comment type="caution">
    <text evidence="3">The sequence shown here is derived from an EMBL/GenBank/DDBJ whole genome shotgun (WGS) entry which is preliminary data.</text>
</comment>